<name>A0A6J5RY91_9CAUD</name>
<organism evidence="3">
    <name type="scientific">uncultured Caudovirales phage</name>
    <dbReference type="NCBI Taxonomy" id="2100421"/>
    <lineage>
        <taxon>Viruses</taxon>
        <taxon>Duplodnaviria</taxon>
        <taxon>Heunggongvirae</taxon>
        <taxon>Uroviricota</taxon>
        <taxon>Caudoviricetes</taxon>
        <taxon>Peduoviridae</taxon>
        <taxon>Maltschvirus</taxon>
        <taxon>Maltschvirus maltsch</taxon>
    </lineage>
</organism>
<proteinExistence type="predicted"/>
<sequence>MYSLDCNYFDKEFGSITLLVEYVLSTGMDPNYNITRAGRPTGEMLIDYIQF</sequence>
<reference evidence="3" key="1">
    <citation type="submission" date="2020-05" db="EMBL/GenBank/DDBJ databases">
        <authorList>
            <person name="Chiriac C."/>
            <person name="Salcher M."/>
            <person name="Ghai R."/>
            <person name="Kavagutti S V."/>
        </authorList>
    </citation>
    <scope>NUCLEOTIDE SEQUENCE</scope>
</reference>
<dbReference type="EMBL" id="LR797270">
    <property type="protein sequence ID" value="CAB4198418.1"/>
    <property type="molecule type" value="Genomic_DNA"/>
</dbReference>
<evidence type="ECO:0000313" key="3">
    <source>
        <dbReference type="EMBL" id="CAB4198418.1"/>
    </source>
</evidence>
<evidence type="ECO:0000313" key="2">
    <source>
        <dbReference type="EMBL" id="CAB4170819.1"/>
    </source>
</evidence>
<accession>A0A6J5RY91</accession>
<gene>
    <name evidence="3" type="ORF">UFOVP1307_84</name>
    <name evidence="1" type="ORF">UFOVP651_39</name>
    <name evidence="2" type="ORF">UFOVP902_118</name>
</gene>
<dbReference type="EMBL" id="LR796859">
    <property type="protein sequence ID" value="CAB4170819.1"/>
    <property type="molecule type" value="Genomic_DNA"/>
</dbReference>
<dbReference type="EMBL" id="LR796625">
    <property type="protein sequence ID" value="CAB4154894.1"/>
    <property type="molecule type" value="Genomic_DNA"/>
</dbReference>
<evidence type="ECO:0000313" key="1">
    <source>
        <dbReference type="EMBL" id="CAB4154894.1"/>
    </source>
</evidence>
<protein>
    <submittedName>
        <fullName evidence="3">Uncharacterized protein</fullName>
    </submittedName>
</protein>